<evidence type="ECO:0000259" key="4">
    <source>
        <dbReference type="PROSITE" id="PS01124"/>
    </source>
</evidence>
<dbReference type="PANTHER" id="PTHR43280:SF34">
    <property type="entry name" value="ARAC-FAMILY TRANSCRIPTIONAL REGULATOR"/>
    <property type="match status" value="1"/>
</dbReference>
<dbReference type="RefSeq" id="WP_118679689.1">
    <property type="nucleotide sequence ID" value="NZ_JACRSX010000011.1"/>
</dbReference>
<dbReference type="PANTHER" id="PTHR43280">
    <property type="entry name" value="ARAC-FAMILY TRANSCRIPTIONAL REGULATOR"/>
    <property type="match status" value="1"/>
</dbReference>
<reference evidence="5 6" key="1">
    <citation type="submission" date="2020-08" db="EMBL/GenBank/DDBJ databases">
        <title>Genome public.</title>
        <authorList>
            <person name="Liu C."/>
            <person name="Sun Q."/>
        </authorList>
    </citation>
    <scope>NUCLEOTIDE SEQUENCE [LARGE SCALE GENOMIC DNA]</scope>
    <source>
        <strain evidence="5 6">NSJ-37</strain>
    </source>
</reference>
<keyword evidence="6" id="KW-1185">Reference proteome</keyword>
<dbReference type="InterPro" id="IPR009057">
    <property type="entry name" value="Homeodomain-like_sf"/>
</dbReference>
<evidence type="ECO:0000256" key="3">
    <source>
        <dbReference type="ARBA" id="ARBA00023163"/>
    </source>
</evidence>
<dbReference type="Proteomes" id="UP000606193">
    <property type="component" value="Unassembled WGS sequence"/>
</dbReference>
<gene>
    <name evidence="5" type="ORF">H8704_08850</name>
</gene>
<dbReference type="PROSITE" id="PS01124">
    <property type="entry name" value="HTH_ARAC_FAMILY_2"/>
    <property type="match status" value="1"/>
</dbReference>
<protein>
    <submittedName>
        <fullName evidence="5">AraC family transcriptional regulator</fullName>
    </submittedName>
</protein>
<dbReference type="SUPFAM" id="SSF51215">
    <property type="entry name" value="Regulatory protein AraC"/>
    <property type="match status" value="1"/>
</dbReference>
<keyword evidence="2" id="KW-0238">DNA-binding</keyword>
<keyword evidence="3" id="KW-0804">Transcription</keyword>
<sequence>MNYNNDQEISSFHKHLKTGYLNSNFKFFHLKDNTRKDFPFHYHDFNKILLFLQGDVNYTIEGKSYELQPFDLVLVRAGELHRPVIHSESAYERIILYLSPEFIAQYSGESYDLEKCFTLAADASAHVLRIPYFKGSALYQTIKALENSYEHPEEYAQELSQRLLFLQFMIHLNRVAISDNLEFLETSTSNTKILECLDYINTHLQEKLTADVLADRFFVSKYYLMHSFKEETGRSMGSYITTKRLLLARQYISGGMPSTQACYECGFHNYSTFYRAWKKLFGTSPKQN</sequence>
<organism evidence="5 6">
    <name type="scientific">Jutongia huaianensis</name>
    <dbReference type="NCBI Taxonomy" id="2763668"/>
    <lineage>
        <taxon>Bacteria</taxon>
        <taxon>Bacillati</taxon>
        <taxon>Bacillota</taxon>
        <taxon>Clostridia</taxon>
        <taxon>Lachnospirales</taxon>
        <taxon>Lachnospiraceae</taxon>
        <taxon>Jutongia</taxon>
    </lineage>
</organism>
<evidence type="ECO:0000313" key="6">
    <source>
        <dbReference type="Proteomes" id="UP000606193"/>
    </source>
</evidence>
<evidence type="ECO:0000256" key="2">
    <source>
        <dbReference type="ARBA" id="ARBA00023125"/>
    </source>
</evidence>
<dbReference type="Pfam" id="PF12833">
    <property type="entry name" value="HTH_18"/>
    <property type="match status" value="1"/>
</dbReference>
<name>A0ABR7N267_9FIRM</name>
<dbReference type="SMART" id="SM00342">
    <property type="entry name" value="HTH_ARAC"/>
    <property type="match status" value="1"/>
</dbReference>
<dbReference type="Gene3D" id="2.60.120.10">
    <property type="entry name" value="Jelly Rolls"/>
    <property type="match status" value="1"/>
</dbReference>
<keyword evidence="1" id="KW-0805">Transcription regulation</keyword>
<dbReference type="Pfam" id="PF02311">
    <property type="entry name" value="AraC_binding"/>
    <property type="match status" value="1"/>
</dbReference>
<comment type="caution">
    <text evidence="5">The sequence shown here is derived from an EMBL/GenBank/DDBJ whole genome shotgun (WGS) entry which is preliminary data.</text>
</comment>
<evidence type="ECO:0000313" key="5">
    <source>
        <dbReference type="EMBL" id="MBC8562729.1"/>
    </source>
</evidence>
<accession>A0ABR7N267</accession>
<feature type="domain" description="HTH araC/xylS-type" evidence="4">
    <location>
        <begin position="194"/>
        <end position="288"/>
    </location>
</feature>
<dbReference type="SUPFAM" id="SSF46689">
    <property type="entry name" value="Homeodomain-like"/>
    <property type="match status" value="2"/>
</dbReference>
<dbReference type="InterPro" id="IPR003313">
    <property type="entry name" value="AraC-bd"/>
</dbReference>
<dbReference type="InterPro" id="IPR014710">
    <property type="entry name" value="RmlC-like_jellyroll"/>
</dbReference>
<dbReference type="InterPro" id="IPR037923">
    <property type="entry name" value="HTH-like"/>
</dbReference>
<evidence type="ECO:0000256" key="1">
    <source>
        <dbReference type="ARBA" id="ARBA00023015"/>
    </source>
</evidence>
<proteinExistence type="predicted"/>
<dbReference type="EMBL" id="JACRSX010000011">
    <property type="protein sequence ID" value="MBC8562729.1"/>
    <property type="molecule type" value="Genomic_DNA"/>
</dbReference>
<dbReference type="Gene3D" id="1.10.10.60">
    <property type="entry name" value="Homeodomain-like"/>
    <property type="match status" value="2"/>
</dbReference>
<dbReference type="InterPro" id="IPR018060">
    <property type="entry name" value="HTH_AraC"/>
</dbReference>